<evidence type="ECO:0000256" key="1">
    <source>
        <dbReference type="SAM" id="MobiDB-lite"/>
    </source>
</evidence>
<name>A0A9D4QY39_DREPO</name>
<comment type="caution">
    <text evidence="3">The sequence shown here is derived from an EMBL/GenBank/DDBJ whole genome shotgun (WGS) entry which is preliminary data.</text>
</comment>
<evidence type="ECO:0000256" key="2">
    <source>
        <dbReference type="SAM" id="Phobius"/>
    </source>
</evidence>
<evidence type="ECO:0000313" key="3">
    <source>
        <dbReference type="EMBL" id="KAH3847966.1"/>
    </source>
</evidence>
<keyword evidence="2" id="KW-1133">Transmembrane helix</keyword>
<protein>
    <submittedName>
        <fullName evidence="3">Uncharacterized protein</fullName>
    </submittedName>
</protein>
<feature type="compositionally biased region" description="Polar residues" evidence="1">
    <location>
        <begin position="84"/>
        <end position="95"/>
    </location>
</feature>
<keyword evidence="2" id="KW-0472">Membrane</keyword>
<keyword evidence="4" id="KW-1185">Reference proteome</keyword>
<reference evidence="3" key="2">
    <citation type="submission" date="2020-11" db="EMBL/GenBank/DDBJ databases">
        <authorList>
            <person name="McCartney M.A."/>
            <person name="Auch B."/>
            <person name="Kono T."/>
            <person name="Mallez S."/>
            <person name="Becker A."/>
            <person name="Gohl D.M."/>
            <person name="Silverstein K.A.T."/>
            <person name="Koren S."/>
            <person name="Bechman K.B."/>
            <person name="Herman A."/>
            <person name="Abrahante J.E."/>
            <person name="Garbe J."/>
        </authorList>
    </citation>
    <scope>NUCLEOTIDE SEQUENCE</scope>
    <source>
        <strain evidence="3">Duluth1</strain>
        <tissue evidence="3">Whole animal</tissue>
    </source>
</reference>
<organism evidence="3 4">
    <name type="scientific">Dreissena polymorpha</name>
    <name type="common">Zebra mussel</name>
    <name type="synonym">Mytilus polymorpha</name>
    <dbReference type="NCBI Taxonomy" id="45954"/>
    <lineage>
        <taxon>Eukaryota</taxon>
        <taxon>Metazoa</taxon>
        <taxon>Spiralia</taxon>
        <taxon>Lophotrochozoa</taxon>
        <taxon>Mollusca</taxon>
        <taxon>Bivalvia</taxon>
        <taxon>Autobranchia</taxon>
        <taxon>Heteroconchia</taxon>
        <taxon>Euheterodonta</taxon>
        <taxon>Imparidentia</taxon>
        <taxon>Neoheterodontei</taxon>
        <taxon>Myida</taxon>
        <taxon>Dreissenoidea</taxon>
        <taxon>Dreissenidae</taxon>
        <taxon>Dreissena</taxon>
    </lineage>
</organism>
<feature type="compositionally biased region" description="Polar residues" evidence="1">
    <location>
        <begin position="120"/>
        <end position="132"/>
    </location>
</feature>
<accession>A0A9D4QY39</accession>
<proteinExistence type="predicted"/>
<dbReference type="EMBL" id="JAIWYP010000003">
    <property type="protein sequence ID" value="KAH3847966.1"/>
    <property type="molecule type" value="Genomic_DNA"/>
</dbReference>
<dbReference type="Proteomes" id="UP000828390">
    <property type="component" value="Unassembled WGS sequence"/>
</dbReference>
<feature type="region of interest" description="Disordered" evidence="1">
    <location>
        <begin position="76"/>
        <end position="95"/>
    </location>
</feature>
<feature type="transmembrane region" description="Helical" evidence="2">
    <location>
        <begin position="6"/>
        <end position="28"/>
    </location>
</feature>
<keyword evidence="2" id="KW-0812">Transmembrane</keyword>
<gene>
    <name evidence="3" type="ORF">DPMN_090302</name>
</gene>
<sequence>MADKRSLTFCIYSGIALSISMAVIYLAYIKKNGKKDNNTPPRCRWETLKRILSRLARSIPSAECVTFAEVARNSRTDAVKGNQPELSSDESLTTDGLSEVQPSLTLMSPASTMYTSFSDSSVDLSLPGTNTSDSEKDEIYSDDSESNENVHYADVDTRTDGVTPPFGGDFDLLPEEHFHRLLDSPIVECHPADERIPLRACVTCSSPVVKSFDGVMSEAEMRSHDIFDTYTSIVPPLRPNTGETIRKLNTT</sequence>
<dbReference type="AlphaFoldDB" id="A0A9D4QY39"/>
<feature type="region of interest" description="Disordered" evidence="1">
    <location>
        <begin position="120"/>
        <end position="147"/>
    </location>
</feature>
<reference evidence="3" key="1">
    <citation type="journal article" date="2019" name="bioRxiv">
        <title>The Genome of the Zebra Mussel, Dreissena polymorpha: A Resource for Invasive Species Research.</title>
        <authorList>
            <person name="McCartney M.A."/>
            <person name="Auch B."/>
            <person name="Kono T."/>
            <person name="Mallez S."/>
            <person name="Zhang Y."/>
            <person name="Obille A."/>
            <person name="Becker A."/>
            <person name="Abrahante J.E."/>
            <person name="Garbe J."/>
            <person name="Badalamenti J.P."/>
            <person name="Herman A."/>
            <person name="Mangelson H."/>
            <person name="Liachko I."/>
            <person name="Sullivan S."/>
            <person name="Sone E.D."/>
            <person name="Koren S."/>
            <person name="Silverstein K.A.T."/>
            <person name="Beckman K.B."/>
            <person name="Gohl D.M."/>
        </authorList>
    </citation>
    <scope>NUCLEOTIDE SEQUENCE</scope>
    <source>
        <strain evidence="3">Duluth1</strain>
        <tissue evidence="3">Whole animal</tissue>
    </source>
</reference>
<evidence type="ECO:0000313" key="4">
    <source>
        <dbReference type="Proteomes" id="UP000828390"/>
    </source>
</evidence>